<feature type="transmembrane region" description="Helical" evidence="7">
    <location>
        <begin position="94"/>
        <end position="119"/>
    </location>
</feature>
<keyword evidence="4 7" id="KW-1133">Transmembrane helix</keyword>
<feature type="transmembrane region" description="Helical" evidence="7">
    <location>
        <begin position="387"/>
        <end position="410"/>
    </location>
</feature>
<feature type="transmembrane region" description="Helical" evidence="7">
    <location>
        <begin position="332"/>
        <end position="355"/>
    </location>
</feature>
<organism evidence="8 9">
    <name type="scientific">Blastococcus aggregatus</name>
    <dbReference type="NCBI Taxonomy" id="38502"/>
    <lineage>
        <taxon>Bacteria</taxon>
        <taxon>Bacillati</taxon>
        <taxon>Actinomycetota</taxon>
        <taxon>Actinomycetes</taxon>
        <taxon>Geodermatophilales</taxon>
        <taxon>Geodermatophilaceae</taxon>
        <taxon>Blastococcus</taxon>
    </lineage>
</organism>
<sequence length="442" mass="45122">MTGGGVRRLVVAVTTWSSRGGFKNLVAAQVAAAAAGLLVNVLAARGMGPDGRGALAFYLQLAYVLSAVLLAGTDRALPAVRRNSFALRAAEGQMLRLLGPGVAVTVFVLLLGPVVAGFAGAEMGGILAAAAAAMALWGNTVLLALRAAAIAAEDTGRFLRVMVSGQAILVVGACGLLALSIESTTVWLCLYGGALLLPAAVALVLQRPDLHGNAADRRTTRRLGLRLAPTVIANMVMLRSDRLLLPVLADPAQLGLYVVVAGVTELISWPIQSFVDGRVPLWRRALDQGSLATSRVLGGAAVAAVVATVTVGHSISWLLVPVFGTQYESARPLIWPLAIASGLYAFSRFGAAITVAANRSSLATAIDVTGMLVSASAYVFLIPEHGASGAAVGSLLGYGVAAVASAGAVLRLSWPMSSHSGGASADGESFNLDPISSRKEGS</sequence>
<dbReference type="PANTHER" id="PTHR30250">
    <property type="entry name" value="PST FAMILY PREDICTED COLANIC ACID TRANSPORTER"/>
    <property type="match status" value="1"/>
</dbReference>
<evidence type="ECO:0000256" key="1">
    <source>
        <dbReference type="ARBA" id="ARBA00004651"/>
    </source>
</evidence>
<dbReference type="InterPro" id="IPR050833">
    <property type="entry name" value="Poly_Biosynth_Transport"/>
</dbReference>
<dbReference type="EMBL" id="OBQI01000001">
    <property type="protein sequence ID" value="SOC47754.1"/>
    <property type="molecule type" value="Genomic_DNA"/>
</dbReference>
<keyword evidence="9" id="KW-1185">Reference proteome</keyword>
<feature type="region of interest" description="Disordered" evidence="6">
    <location>
        <begin position="419"/>
        <end position="442"/>
    </location>
</feature>
<feature type="transmembrane region" description="Helical" evidence="7">
    <location>
        <begin position="296"/>
        <end position="320"/>
    </location>
</feature>
<evidence type="ECO:0000256" key="7">
    <source>
        <dbReference type="SAM" id="Phobius"/>
    </source>
</evidence>
<proteinExistence type="predicted"/>
<evidence type="ECO:0000313" key="9">
    <source>
        <dbReference type="Proteomes" id="UP000219435"/>
    </source>
</evidence>
<reference evidence="9" key="1">
    <citation type="submission" date="2017-08" db="EMBL/GenBank/DDBJ databases">
        <authorList>
            <person name="Varghese N."/>
            <person name="Submissions S."/>
        </authorList>
    </citation>
    <scope>NUCLEOTIDE SEQUENCE [LARGE SCALE GENOMIC DNA]</scope>
    <source>
        <strain evidence="9">DSM 4725</strain>
    </source>
</reference>
<keyword evidence="5 7" id="KW-0472">Membrane</keyword>
<evidence type="ECO:0000256" key="5">
    <source>
        <dbReference type="ARBA" id="ARBA00023136"/>
    </source>
</evidence>
<dbReference type="Proteomes" id="UP000219435">
    <property type="component" value="Unassembled WGS sequence"/>
</dbReference>
<keyword evidence="2" id="KW-1003">Cell membrane</keyword>
<evidence type="ECO:0000256" key="2">
    <source>
        <dbReference type="ARBA" id="ARBA00022475"/>
    </source>
</evidence>
<gene>
    <name evidence="8" type="ORF">SAMN05660748_1012</name>
</gene>
<protein>
    <submittedName>
        <fullName evidence="8">Membrane protein involved in the export of O-antigen and teichoic acid</fullName>
    </submittedName>
</protein>
<feature type="transmembrane region" description="Helical" evidence="7">
    <location>
        <begin position="125"/>
        <end position="145"/>
    </location>
</feature>
<dbReference type="PANTHER" id="PTHR30250:SF11">
    <property type="entry name" value="O-ANTIGEN TRANSPORTER-RELATED"/>
    <property type="match status" value="1"/>
</dbReference>
<feature type="transmembrane region" description="Helical" evidence="7">
    <location>
        <begin position="25"/>
        <end position="43"/>
    </location>
</feature>
<feature type="transmembrane region" description="Helical" evidence="7">
    <location>
        <begin position="362"/>
        <end position="381"/>
    </location>
</feature>
<feature type="transmembrane region" description="Helical" evidence="7">
    <location>
        <begin position="225"/>
        <end position="248"/>
    </location>
</feature>
<name>A0A285V0X1_9ACTN</name>
<evidence type="ECO:0000256" key="4">
    <source>
        <dbReference type="ARBA" id="ARBA00022989"/>
    </source>
</evidence>
<feature type="transmembrane region" description="Helical" evidence="7">
    <location>
        <begin position="157"/>
        <end position="179"/>
    </location>
</feature>
<evidence type="ECO:0000256" key="3">
    <source>
        <dbReference type="ARBA" id="ARBA00022692"/>
    </source>
</evidence>
<dbReference type="GO" id="GO:0005886">
    <property type="term" value="C:plasma membrane"/>
    <property type="evidence" value="ECO:0007669"/>
    <property type="project" value="UniProtKB-SubCell"/>
</dbReference>
<comment type="subcellular location">
    <subcellularLocation>
        <location evidence="1">Cell membrane</location>
        <topology evidence="1">Multi-pass membrane protein</topology>
    </subcellularLocation>
</comment>
<feature type="transmembrane region" description="Helical" evidence="7">
    <location>
        <begin position="55"/>
        <end position="73"/>
    </location>
</feature>
<keyword evidence="3 7" id="KW-0812">Transmembrane</keyword>
<dbReference type="AlphaFoldDB" id="A0A285V0X1"/>
<evidence type="ECO:0000313" key="8">
    <source>
        <dbReference type="EMBL" id="SOC47754.1"/>
    </source>
</evidence>
<accession>A0A285V0X1</accession>
<feature type="transmembrane region" description="Helical" evidence="7">
    <location>
        <begin position="185"/>
        <end position="205"/>
    </location>
</feature>
<evidence type="ECO:0000256" key="6">
    <source>
        <dbReference type="SAM" id="MobiDB-lite"/>
    </source>
</evidence>
<feature type="transmembrane region" description="Helical" evidence="7">
    <location>
        <begin position="254"/>
        <end position="275"/>
    </location>
</feature>